<evidence type="ECO:0000313" key="7">
    <source>
        <dbReference type="Proteomes" id="UP001500002"/>
    </source>
</evidence>
<dbReference type="CDD" id="cd08995">
    <property type="entry name" value="GH32_EcAec43-like"/>
    <property type="match status" value="1"/>
</dbReference>
<comment type="caution">
    <text evidence="6">The sequence shown here is derived from an EMBL/GenBank/DDBJ whole genome shotgun (WGS) entry which is preliminary data.</text>
</comment>
<dbReference type="Pfam" id="PF00251">
    <property type="entry name" value="Glyco_hydro_32N"/>
    <property type="match status" value="1"/>
</dbReference>
<evidence type="ECO:0000256" key="2">
    <source>
        <dbReference type="ARBA" id="ARBA00012758"/>
    </source>
</evidence>
<keyword evidence="4" id="KW-0326">Glycosidase</keyword>
<accession>A0ABP4YPJ1</accession>
<evidence type="ECO:0000259" key="5">
    <source>
        <dbReference type="Pfam" id="PF00251"/>
    </source>
</evidence>
<dbReference type="SUPFAM" id="SSF49899">
    <property type="entry name" value="Concanavalin A-like lectins/glucanases"/>
    <property type="match status" value="1"/>
</dbReference>
<comment type="similarity">
    <text evidence="1">Belongs to the glycosyl hydrolase 32 family.</text>
</comment>
<sequence length="463" mass="51680">MHQLHYQPEGVWFGDCMPFFANGQFYLFHQRDTRKPGPFGEPFGWALATTKDFVEYEDHGESLERGGDDEQDQFIFAGSVFEAEGRYHAMYTGYNRDYPEQGKASQVLMLATSDDLLTWEKSDRKLVPPQSGYDPDDWRDPYVIWDAEASEYLMILGSRKDGERVLTGSTVAFTSTDLENWTFQGDFWAPGLYSMHEMPDLFQMGEYWYLLTTEYSDKCKTVYRMSRSLSGPWSAPVDDAFDGRAYYAARSASDGEHRYLFGWVPTKAGDDDAARWEWGGTLVVHEVLQRPDGSLAAGIPDGVRAAFAPPTAIADGPIAVAAADGVAERVLVDDAGELFHLSFALRVAPGTRSVSLRLLENVSTGQGYEYRIDAGENRLVFDRRPNYPWYQYDNRGLERPLALEPGTEHRVDLIVDGSIATLYVDGVALNARMNTVPGHAIVLSSVDGGVEIWDATIAKGLAA</sequence>
<dbReference type="InterPro" id="IPR013148">
    <property type="entry name" value="Glyco_hydro_32_N"/>
</dbReference>
<name>A0ABP4YPJ1_9MICO</name>
<dbReference type="PANTHER" id="PTHR43101:SF1">
    <property type="entry name" value="BETA-FRUCTOSIDASE"/>
    <property type="match status" value="1"/>
</dbReference>
<evidence type="ECO:0000256" key="4">
    <source>
        <dbReference type="ARBA" id="ARBA00023295"/>
    </source>
</evidence>
<dbReference type="SMART" id="SM00640">
    <property type="entry name" value="Glyco_32"/>
    <property type="match status" value="1"/>
</dbReference>
<reference evidence="7" key="1">
    <citation type="journal article" date="2019" name="Int. J. Syst. Evol. Microbiol.">
        <title>The Global Catalogue of Microorganisms (GCM) 10K type strain sequencing project: providing services to taxonomists for standard genome sequencing and annotation.</title>
        <authorList>
            <consortium name="The Broad Institute Genomics Platform"/>
            <consortium name="The Broad Institute Genome Sequencing Center for Infectious Disease"/>
            <person name="Wu L."/>
            <person name="Ma J."/>
        </authorList>
    </citation>
    <scope>NUCLEOTIDE SEQUENCE [LARGE SCALE GENOMIC DNA]</scope>
    <source>
        <strain evidence="7">JCM 14322</strain>
    </source>
</reference>
<dbReference type="InterPro" id="IPR001362">
    <property type="entry name" value="Glyco_hydro_32"/>
</dbReference>
<gene>
    <name evidence="6" type="ORF">GCM10009749_29410</name>
</gene>
<dbReference type="SUPFAM" id="SSF75005">
    <property type="entry name" value="Arabinanase/levansucrase/invertase"/>
    <property type="match status" value="1"/>
</dbReference>
<dbReference type="PANTHER" id="PTHR43101">
    <property type="entry name" value="BETA-FRUCTOSIDASE"/>
    <property type="match status" value="1"/>
</dbReference>
<proteinExistence type="inferred from homology"/>
<evidence type="ECO:0000313" key="6">
    <source>
        <dbReference type="EMBL" id="GAA1817539.1"/>
    </source>
</evidence>
<dbReference type="EC" id="3.2.1.26" evidence="2"/>
<protein>
    <recommendedName>
        <fullName evidence="2">beta-fructofuranosidase</fullName>
        <ecNumber evidence="2">3.2.1.26</ecNumber>
    </recommendedName>
</protein>
<keyword evidence="7" id="KW-1185">Reference proteome</keyword>
<feature type="domain" description="Glycosyl hydrolase family 32 N-terminal" evidence="5">
    <location>
        <begin position="5"/>
        <end position="282"/>
    </location>
</feature>
<dbReference type="Proteomes" id="UP001500002">
    <property type="component" value="Unassembled WGS sequence"/>
</dbReference>
<dbReference type="Gene3D" id="2.60.120.560">
    <property type="entry name" value="Exo-inulinase, domain 1"/>
    <property type="match status" value="1"/>
</dbReference>
<dbReference type="RefSeq" id="WP_344297069.1">
    <property type="nucleotide sequence ID" value="NZ_BAAANJ010000015.1"/>
</dbReference>
<dbReference type="Gene3D" id="2.115.10.20">
    <property type="entry name" value="Glycosyl hydrolase domain, family 43"/>
    <property type="match status" value="1"/>
</dbReference>
<organism evidence="6 7">
    <name type="scientific">Agromyces neolithicus</name>
    <dbReference type="NCBI Taxonomy" id="269420"/>
    <lineage>
        <taxon>Bacteria</taxon>
        <taxon>Bacillati</taxon>
        <taxon>Actinomycetota</taxon>
        <taxon>Actinomycetes</taxon>
        <taxon>Micrococcales</taxon>
        <taxon>Microbacteriaceae</taxon>
        <taxon>Agromyces</taxon>
    </lineage>
</organism>
<dbReference type="InterPro" id="IPR023296">
    <property type="entry name" value="Glyco_hydro_beta-prop_sf"/>
</dbReference>
<dbReference type="InterPro" id="IPR051214">
    <property type="entry name" value="GH32_Enzymes"/>
</dbReference>
<dbReference type="EMBL" id="BAAANJ010000015">
    <property type="protein sequence ID" value="GAA1817539.1"/>
    <property type="molecule type" value="Genomic_DNA"/>
</dbReference>
<keyword evidence="3" id="KW-0378">Hydrolase</keyword>
<dbReference type="InterPro" id="IPR013320">
    <property type="entry name" value="ConA-like_dom_sf"/>
</dbReference>
<evidence type="ECO:0000256" key="1">
    <source>
        <dbReference type="ARBA" id="ARBA00009902"/>
    </source>
</evidence>
<evidence type="ECO:0000256" key="3">
    <source>
        <dbReference type="ARBA" id="ARBA00022801"/>
    </source>
</evidence>